<reference evidence="1" key="1">
    <citation type="submission" date="2021-01" db="EMBL/GenBank/DDBJ databases">
        <title>Complete genome sequence of Clostridiales bacterium R-7.</title>
        <authorList>
            <person name="Mahoney-Kurpe S.C."/>
            <person name="Palevich N."/>
            <person name="Koike S."/>
            <person name="Moon C.D."/>
            <person name="Attwood G.T."/>
        </authorList>
    </citation>
    <scope>NUCLEOTIDE SEQUENCE</scope>
    <source>
        <strain evidence="1">R-7</strain>
    </source>
</reference>
<gene>
    <name evidence="1" type="ORF">JYE49_09845</name>
</gene>
<evidence type="ECO:0000313" key="1">
    <source>
        <dbReference type="EMBL" id="QUC66170.1"/>
    </source>
</evidence>
<dbReference type="EMBL" id="CP068393">
    <property type="protein sequence ID" value="QUC66170.1"/>
    <property type="molecule type" value="Genomic_DNA"/>
</dbReference>
<dbReference type="Proteomes" id="UP000682782">
    <property type="component" value="Chromosome"/>
</dbReference>
<sequence length="469" mass="50281">MARTMTKDLTEGRPLKLVLSFAAPLLFGMLFQQFYSFVDTAIVGRYLGAEKLAAVGATGSVNFLVIGLCLGFCSGFAIPIAQAFGAKNEHEVRRCVWHSAVLCTGLSLLFGLAATLLCKPLLRLMNTPEEILDSSASYIRIIFAAIPCCVLYNMASGILRSLGDSKTPVVFLVLASLVNIVLDLVLIIYAGMDVAGAAVATAVSQLISGIGCLLVILRRFPILKLTKEDRRFSVRRGRSMLGIGLPMGLQFSITAIGSVMVQWSVNGLGVNSVAAVSAAFKLSMFFCCVFDALASTMATFAGQNIGARKVDRVRQGMRAASAVGLIYCGLAFGIVLLFGDELLGLFIDSGENAEVMGLAFRFLKINAAFYIPLLYVNILRLCIQGMGYTRVAMFAGLAEMLARTVVALFLVPAAGFVGACFANPAAWVMADLFLFPCYFKLVKSLHGRLMPTLEADKQEKGKVIALKSA</sequence>
<keyword evidence="2" id="KW-1185">Reference proteome</keyword>
<organism evidence="1 2">
    <name type="scientific">Aristaeella hokkaidonensis</name>
    <dbReference type="NCBI Taxonomy" id="3046382"/>
    <lineage>
        <taxon>Bacteria</taxon>
        <taxon>Bacillati</taxon>
        <taxon>Bacillota</taxon>
        <taxon>Clostridia</taxon>
        <taxon>Eubacteriales</taxon>
        <taxon>Aristaeellaceae</taxon>
        <taxon>Aristaeella</taxon>
    </lineage>
</organism>
<protein>
    <submittedName>
        <fullName evidence="1">MATE family efflux transporter</fullName>
    </submittedName>
</protein>
<accession>A0AC61MUV3</accession>
<evidence type="ECO:0000313" key="2">
    <source>
        <dbReference type="Proteomes" id="UP000682782"/>
    </source>
</evidence>
<name>A0AC61MUV3_9FIRM</name>
<proteinExistence type="predicted"/>